<dbReference type="PANTHER" id="PTHR13793:SF148">
    <property type="entry name" value="RING_FYVE_PHD ZINC FINGER SUPERFAMILY PROTEIN"/>
    <property type="match status" value="1"/>
</dbReference>
<evidence type="ECO:0000256" key="1">
    <source>
        <dbReference type="ARBA" id="ARBA00022723"/>
    </source>
</evidence>
<evidence type="ECO:0000313" key="8">
    <source>
        <dbReference type="EMBL" id="KAG0567729.1"/>
    </source>
</evidence>
<dbReference type="InterPro" id="IPR001965">
    <property type="entry name" value="Znf_PHD"/>
</dbReference>
<feature type="domain" description="PHD-type" evidence="6">
    <location>
        <begin position="732"/>
        <end position="785"/>
    </location>
</feature>
<dbReference type="SUPFAM" id="SSF57903">
    <property type="entry name" value="FYVE/PHD zinc finger"/>
    <property type="match status" value="1"/>
</dbReference>
<dbReference type="InterPro" id="IPR013083">
    <property type="entry name" value="Znf_RING/FYVE/PHD"/>
</dbReference>
<evidence type="ECO:0000313" key="9">
    <source>
        <dbReference type="Proteomes" id="UP000822688"/>
    </source>
</evidence>
<dbReference type="AlphaFoldDB" id="A0A8T0HC47"/>
<proteinExistence type="predicted"/>
<protein>
    <submittedName>
        <fullName evidence="8">Uncharacterized protein</fullName>
    </submittedName>
</protein>
<dbReference type="PROSITE" id="PS01359">
    <property type="entry name" value="ZF_PHD_1"/>
    <property type="match status" value="1"/>
</dbReference>
<feature type="region of interest" description="Disordered" evidence="5">
    <location>
        <begin position="912"/>
        <end position="934"/>
    </location>
</feature>
<dbReference type="GO" id="GO:0006357">
    <property type="term" value="P:regulation of transcription by RNA polymerase II"/>
    <property type="evidence" value="ECO:0007669"/>
    <property type="project" value="TreeGrafter"/>
</dbReference>
<keyword evidence="9" id="KW-1185">Reference proteome</keyword>
<feature type="compositionally biased region" description="Acidic residues" evidence="5">
    <location>
        <begin position="641"/>
        <end position="653"/>
    </location>
</feature>
<feature type="region of interest" description="Disordered" evidence="5">
    <location>
        <begin position="690"/>
        <end position="733"/>
    </location>
</feature>
<feature type="region of interest" description="Disordered" evidence="5">
    <location>
        <begin position="111"/>
        <end position="182"/>
    </location>
</feature>
<dbReference type="InterPro" id="IPR034732">
    <property type="entry name" value="EPHD"/>
</dbReference>
<feature type="region of interest" description="Disordered" evidence="5">
    <location>
        <begin position="576"/>
        <end position="678"/>
    </location>
</feature>
<feature type="compositionally biased region" description="Basic and acidic residues" evidence="5">
    <location>
        <begin position="592"/>
        <end position="611"/>
    </location>
</feature>
<dbReference type="InterPro" id="IPR019787">
    <property type="entry name" value="Znf_PHD-finger"/>
</dbReference>
<dbReference type="PANTHER" id="PTHR13793">
    <property type="entry name" value="PHD FINGER PROTEINS"/>
    <property type="match status" value="1"/>
</dbReference>
<sequence length="934" mass="102374">MAEDGMKREGTELFGLPPRKRFKVMEQQRKKEIQEETPVVVDSHCNDITNVMPLHRVSPKKLTSQGFLVLEKQKYKLQQQKLQENLVPAMPPLPPRPVAVKRKEAPALLLPAPPTSRLKFQGEKVHSPSSSAFKSWGGPSPNKIVKSEAAPVVPKSSESPREARKDQEHKPKRHQQESLSATAHVEQAKTWTMAKGTTCSINKAQEDVEMLVCETPALSSDMCSSDEDVVISTSTTSSVPMEALDLNVAAEGDNEFQIASDDNMVEAPQVPETVTMPAIVPSVVIEDVIHEGQDLEDVASDLVCPMPSEDIHIADVSPVPFGNTATVDETAHVHIAQSNEDEEIVEIAQQLDGSSLDTHVEQTDFSGAQESRVVEASETLIDILEVAEEPKLDTQEAPIVEEPEACSPRLASPLAIDSSTVALAECHIDSETLNTLKASDDSAVAVRNEDETLSGPCDKADDETCSERKGEEEVALPVIDEAEVHDAEETLVVATPRDSLEVTEGRNEQVTDMEQDGLLAEIDERAEKLFKRMFEKERDTGCDDEEDGSEAQFFFASNGVNNFNSLVVGMEVDGEPTSNFQNLDEASTPEQKNGDGRVVDASSLKKDHQIALERPTVHVPNKPPEEMACEMPESSSRDSEGNEDSVCSEDQESDSPIAAHASMRSHQTVCKSSKEDSDWDLEAEVPNFGLGKRSGGMTQRVKAPGRWSQSSEGKAMNLDEEADEEADEDEEEGACDVCRSADAKPSDPIVYCDGCDIPVHADCYGKPLSHGIPEGDWFCAQCQSKRPDSRNCCLCPRSGGVMKKTTDGNWAHLSCAVFVPEVFFRKANDMEGIDTSHVPSKRYLAKCCVCKSLGGACVDCTEIGCKSKFHVSCALKKDLAMEFRNGRSGAIVISFCQEHTAAWDEQQERKGRSKYKIVSREPQKPKVFQRSKSR</sequence>
<dbReference type="InterPro" id="IPR011011">
    <property type="entry name" value="Znf_FYVE_PHD"/>
</dbReference>
<dbReference type="PROSITE" id="PS51805">
    <property type="entry name" value="EPHD"/>
    <property type="match status" value="1"/>
</dbReference>
<dbReference type="Pfam" id="PF13832">
    <property type="entry name" value="zf-HC5HC2H_2"/>
    <property type="match status" value="1"/>
</dbReference>
<dbReference type="EMBL" id="CM026428">
    <property type="protein sequence ID" value="KAG0567729.1"/>
    <property type="molecule type" value="Genomic_DNA"/>
</dbReference>
<evidence type="ECO:0000259" key="6">
    <source>
        <dbReference type="PROSITE" id="PS50016"/>
    </source>
</evidence>
<evidence type="ECO:0000256" key="3">
    <source>
        <dbReference type="ARBA" id="ARBA00022833"/>
    </source>
</evidence>
<dbReference type="Pfam" id="PF00628">
    <property type="entry name" value="PHD"/>
    <property type="match status" value="1"/>
</dbReference>
<dbReference type="CDD" id="cd15492">
    <property type="entry name" value="PHD_BRPF_JADE_like"/>
    <property type="match status" value="1"/>
</dbReference>
<feature type="compositionally biased region" description="Acidic residues" evidence="5">
    <location>
        <begin position="718"/>
        <end position="733"/>
    </location>
</feature>
<feature type="compositionally biased region" description="Basic and acidic residues" evidence="5">
    <location>
        <begin position="158"/>
        <end position="169"/>
    </location>
</feature>
<dbReference type="CDD" id="cd15571">
    <property type="entry name" value="ePHD"/>
    <property type="match status" value="1"/>
</dbReference>
<dbReference type="GO" id="GO:0008270">
    <property type="term" value="F:zinc ion binding"/>
    <property type="evidence" value="ECO:0007669"/>
    <property type="project" value="UniProtKB-KW"/>
</dbReference>
<dbReference type="InterPro" id="IPR050701">
    <property type="entry name" value="Histone_Mod_Regulator"/>
</dbReference>
<evidence type="ECO:0000259" key="7">
    <source>
        <dbReference type="PROSITE" id="PS51805"/>
    </source>
</evidence>
<evidence type="ECO:0000256" key="5">
    <source>
        <dbReference type="SAM" id="MobiDB-lite"/>
    </source>
</evidence>
<comment type="caution">
    <text evidence="8">The sequence shown here is derived from an EMBL/GenBank/DDBJ whole genome shotgun (WGS) entry which is preliminary data.</text>
</comment>
<dbReference type="InterPro" id="IPR019786">
    <property type="entry name" value="Zinc_finger_PHD-type_CS"/>
</dbReference>
<dbReference type="SMART" id="SM00249">
    <property type="entry name" value="PHD"/>
    <property type="match status" value="2"/>
</dbReference>
<reference evidence="8" key="1">
    <citation type="submission" date="2020-06" db="EMBL/GenBank/DDBJ databases">
        <title>WGS assembly of Ceratodon purpureus strain R40.</title>
        <authorList>
            <person name="Carey S.B."/>
            <person name="Jenkins J."/>
            <person name="Shu S."/>
            <person name="Lovell J.T."/>
            <person name="Sreedasyam A."/>
            <person name="Maumus F."/>
            <person name="Tiley G.P."/>
            <person name="Fernandez-Pozo N."/>
            <person name="Barry K."/>
            <person name="Chen C."/>
            <person name="Wang M."/>
            <person name="Lipzen A."/>
            <person name="Daum C."/>
            <person name="Saski C.A."/>
            <person name="Payton A.C."/>
            <person name="Mcbreen J.C."/>
            <person name="Conrad R.E."/>
            <person name="Kollar L.M."/>
            <person name="Olsson S."/>
            <person name="Huttunen S."/>
            <person name="Landis J.B."/>
            <person name="Wickett N.J."/>
            <person name="Johnson M.G."/>
            <person name="Rensing S.A."/>
            <person name="Grimwood J."/>
            <person name="Schmutz J."/>
            <person name="Mcdaniel S.F."/>
        </authorList>
    </citation>
    <scope>NUCLEOTIDE SEQUENCE</scope>
    <source>
        <strain evidence="8">R40</strain>
    </source>
</reference>
<keyword evidence="3" id="KW-0862">Zinc</keyword>
<dbReference type="Proteomes" id="UP000822688">
    <property type="component" value="Chromosome 7"/>
</dbReference>
<name>A0A8T0HC47_CERPU</name>
<organism evidence="8 9">
    <name type="scientific">Ceratodon purpureus</name>
    <name type="common">Fire moss</name>
    <name type="synonym">Dicranum purpureum</name>
    <dbReference type="NCBI Taxonomy" id="3225"/>
    <lineage>
        <taxon>Eukaryota</taxon>
        <taxon>Viridiplantae</taxon>
        <taxon>Streptophyta</taxon>
        <taxon>Embryophyta</taxon>
        <taxon>Bryophyta</taxon>
        <taxon>Bryophytina</taxon>
        <taxon>Bryopsida</taxon>
        <taxon>Dicranidae</taxon>
        <taxon>Pseudoditrichales</taxon>
        <taxon>Ditrichaceae</taxon>
        <taxon>Ceratodon</taxon>
    </lineage>
</organism>
<evidence type="ECO:0000256" key="4">
    <source>
        <dbReference type="PROSITE-ProRule" id="PRU00146"/>
    </source>
</evidence>
<dbReference type="PROSITE" id="PS50016">
    <property type="entry name" value="ZF_PHD_2"/>
    <property type="match status" value="1"/>
</dbReference>
<feature type="compositionally biased region" description="Polar residues" evidence="5">
    <location>
        <begin position="576"/>
        <end position="591"/>
    </location>
</feature>
<keyword evidence="1" id="KW-0479">Metal-binding</keyword>
<dbReference type="Gene3D" id="3.30.40.10">
    <property type="entry name" value="Zinc/RING finger domain, C3HC4 (zinc finger)"/>
    <property type="match status" value="2"/>
</dbReference>
<evidence type="ECO:0000256" key="2">
    <source>
        <dbReference type="ARBA" id="ARBA00022771"/>
    </source>
</evidence>
<accession>A0A8T0HC47</accession>
<gene>
    <name evidence="8" type="ORF">KC19_7G156400</name>
</gene>
<feature type="domain" description="PHD-type" evidence="7">
    <location>
        <begin position="789"/>
        <end position="900"/>
    </location>
</feature>
<keyword evidence="2 4" id="KW-0863">Zinc-finger</keyword>